<feature type="compositionally biased region" description="Basic and acidic residues" evidence="1">
    <location>
        <begin position="262"/>
        <end position="272"/>
    </location>
</feature>
<evidence type="ECO:0000313" key="2">
    <source>
        <dbReference type="EMBL" id="AFW04385.1"/>
    </source>
</evidence>
<protein>
    <submittedName>
        <fullName evidence="2">Proboscipedia</fullName>
    </submittedName>
</protein>
<feature type="compositionally biased region" description="Polar residues" evidence="1">
    <location>
        <begin position="300"/>
        <end position="316"/>
    </location>
</feature>
<organism evidence="2">
    <name type="scientific">Aphelocheirus sp. 1 ML-2012</name>
    <dbReference type="NCBI Taxonomy" id="1249916"/>
    <lineage>
        <taxon>Eukaryota</taxon>
        <taxon>Metazoa</taxon>
        <taxon>Ecdysozoa</taxon>
        <taxon>Arthropoda</taxon>
        <taxon>Hexapoda</taxon>
        <taxon>Insecta</taxon>
        <taxon>Pterygota</taxon>
        <taxon>Neoptera</taxon>
        <taxon>Paraneoptera</taxon>
        <taxon>Hemiptera</taxon>
        <taxon>Heteroptera</taxon>
        <taxon>Panheteroptera</taxon>
        <taxon>Nepomorpha</taxon>
        <taxon>Aphelocheiridae</taxon>
        <taxon>Aphelocheirus</taxon>
    </lineage>
</organism>
<feature type="non-terminal residue" evidence="2">
    <location>
        <position position="1"/>
    </location>
</feature>
<feature type="compositionally biased region" description="Polar residues" evidence="1">
    <location>
        <begin position="91"/>
        <end position="101"/>
    </location>
</feature>
<reference evidence="2" key="1">
    <citation type="submission" date="2012-01" db="EMBL/GenBank/DDBJ databases">
        <title>Phylogeny of Nepomorpha.</title>
        <authorList>
            <person name="Li M."/>
            <person name="Wang J."/>
            <person name="Liu H."/>
            <person name="Bu W."/>
        </authorList>
    </citation>
    <scope>NUCLEOTIDE SEQUENCE</scope>
</reference>
<dbReference type="AlphaFoldDB" id="K7SRT3"/>
<feature type="region of interest" description="Disordered" evidence="1">
    <location>
        <begin position="235"/>
        <end position="332"/>
    </location>
</feature>
<feature type="region of interest" description="Disordered" evidence="1">
    <location>
        <begin position="84"/>
        <end position="110"/>
    </location>
</feature>
<evidence type="ECO:0000256" key="1">
    <source>
        <dbReference type="SAM" id="MobiDB-lite"/>
    </source>
</evidence>
<feature type="region of interest" description="Disordered" evidence="1">
    <location>
        <begin position="1"/>
        <end position="49"/>
    </location>
</feature>
<feature type="compositionally biased region" description="Polar residues" evidence="1">
    <location>
        <begin position="273"/>
        <end position="286"/>
    </location>
</feature>
<feature type="region of interest" description="Disordered" evidence="1">
    <location>
        <begin position="144"/>
        <end position="201"/>
    </location>
</feature>
<proteinExistence type="predicted"/>
<name>K7SRT3_9HEMI</name>
<feature type="compositionally biased region" description="Polar residues" evidence="1">
    <location>
        <begin position="242"/>
        <end position="254"/>
    </location>
</feature>
<gene>
    <name evidence="2" type="primary">pb</name>
</gene>
<feature type="non-terminal residue" evidence="2">
    <location>
        <position position="332"/>
    </location>
</feature>
<sequence>YNNNSNASSGASSVTSTTSSFEKLEEDSRSNESGALTSPGILPGVKRHNDVVVKTETGVSVCASPGGAKKVTVGPKEQLAARMISPEVNIKSGSTTPQGPLTSPAASVPPPAAVATATASVTAVLQNPNPSTVNPSLVGIVRCSAPETFPSPRREYRTNYRGSGTYAPRESYPQQRSYAEAYRQQQPPRPNGVHPTATPRSRHYPQYQQYCQGTYNGYSQEYATNYQRSYQGQGFHEHETYPGSNNYGSYQGYDNHQAPPHQVHEGYYHDQYHGNQDYNKTGQTGTYYEGNEEYVASPDTFPSTRTDQEQFFQSYYEQHPPPSENSNSSSDF</sequence>
<feature type="compositionally biased region" description="Low complexity" evidence="1">
    <location>
        <begin position="1"/>
        <end position="20"/>
    </location>
</feature>
<accession>K7SRT3</accession>
<dbReference type="EMBL" id="JQ409449">
    <property type="protein sequence ID" value="AFW04385.1"/>
    <property type="molecule type" value="Genomic_DNA"/>
</dbReference>